<dbReference type="InterPro" id="IPR051483">
    <property type="entry name" value="MAP7_domain-containing"/>
</dbReference>
<feature type="region of interest" description="Disordered" evidence="6">
    <location>
        <begin position="512"/>
        <end position="598"/>
    </location>
</feature>
<accession>A0A7K6BQS4</accession>
<evidence type="ECO:0000256" key="2">
    <source>
        <dbReference type="ARBA" id="ARBA00007525"/>
    </source>
</evidence>
<dbReference type="PANTHER" id="PTHR15073:SF4">
    <property type="entry name" value="ENSCONSIN"/>
    <property type="match status" value="1"/>
</dbReference>
<feature type="non-terminal residue" evidence="7">
    <location>
        <position position="660"/>
    </location>
</feature>
<dbReference type="GO" id="GO:0000226">
    <property type="term" value="P:microtubule cytoskeleton organization"/>
    <property type="evidence" value="ECO:0007669"/>
    <property type="project" value="InterPro"/>
</dbReference>
<keyword evidence="5" id="KW-0206">Cytoskeleton</keyword>
<feature type="region of interest" description="Disordered" evidence="6">
    <location>
        <begin position="611"/>
        <end position="636"/>
    </location>
</feature>
<feature type="compositionally biased region" description="Basic and acidic residues" evidence="6">
    <location>
        <begin position="512"/>
        <end position="522"/>
    </location>
</feature>
<feature type="compositionally biased region" description="Polar residues" evidence="6">
    <location>
        <begin position="233"/>
        <end position="244"/>
    </location>
</feature>
<evidence type="ECO:0000256" key="1">
    <source>
        <dbReference type="ARBA" id="ARBA00004245"/>
    </source>
</evidence>
<evidence type="ECO:0000256" key="6">
    <source>
        <dbReference type="SAM" id="MobiDB-lite"/>
    </source>
</evidence>
<feature type="compositionally biased region" description="Basic and acidic residues" evidence="6">
    <location>
        <begin position="289"/>
        <end position="318"/>
    </location>
</feature>
<evidence type="ECO:0000256" key="4">
    <source>
        <dbReference type="ARBA" id="ARBA00023054"/>
    </source>
</evidence>
<dbReference type="Pfam" id="PF05672">
    <property type="entry name" value="MAP7"/>
    <property type="match status" value="1"/>
</dbReference>
<keyword evidence="3" id="KW-0963">Cytoplasm</keyword>
<feature type="compositionally biased region" description="Basic and acidic residues" evidence="6">
    <location>
        <begin position="372"/>
        <end position="477"/>
    </location>
</feature>
<proteinExistence type="inferred from homology"/>
<feature type="compositionally biased region" description="Polar residues" evidence="6">
    <location>
        <begin position="583"/>
        <end position="598"/>
    </location>
</feature>
<reference evidence="7 8" key="1">
    <citation type="submission" date="2019-09" db="EMBL/GenBank/DDBJ databases">
        <title>Bird 10,000 Genomes (B10K) Project - Family phase.</title>
        <authorList>
            <person name="Zhang G."/>
        </authorList>
    </citation>
    <scope>NUCLEOTIDE SEQUENCE [LARGE SCALE GENOMIC DNA]</scope>
    <source>
        <strain evidence="7">B10K-DU-012-10</strain>
        <tissue evidence="7">Blood</tissue>
    </source>
</reference>
<evidence type="ECO:0000313" key="8">
    <source>
        <dbReference type="Proteomes" id="UP000584880"/>
    </source>
</evidence>
<feature type="compositionally biased region" description="Pro residues" evidence="6">
    <location>
        <begin position="346"/>
        <end position="360"/>
    </location>
</feature>
<evidence type="ECO:0000256" key="5">
    <source>
        <dbReference type="ARBA" id="ARBA00023212"/>
    </source>
</evidence>
<feature type="non-terminal residue" evidence="7">
    <location>
        <position position="1"/>
    </location>
</feature>
<evidence type="ECO:0000313" key="7">
    <source>
        <dbReference type="EMBL" id="NWV03817.1"/>
    </source>
</evidence>
<evidence type="ECO:0000256" key="3">
    <source>
        <dbReference type="ARBA" id="ARBA00022490"/>
    </source>
</evidence>
<comment type="subcellular location">
    <subcellularLocation>
        <location evidence="1">Cytoplasm</location>
        <location evidence="1">Cytoskeleton</location>
    </subcellularLocation>
</comment>
<dbReference type="AlphaFoldDB" id="A0A7K6BQS4"/>
<dbReference type="InterPro" id="IPR008604">
    <property type="entry name" value="MAP7_fam"/>
</dbReference>
<keyword evidence="8" id="KW-1185">Reference proteome</keyword>
<dbReference type="GO" id="GO:0015630">
    <property type="term" value="C:microtubule cytoskeleton"/>
    <property type="evidence" value="ECO:0007669"/>
    <property type="project" value="InterPro"/>
</dbReference>
<keyword evidence="4" id="KW-0175">Coiled coil</keyword>
<feature type="compositionally biased region" description="Polar residues" evidence="6">
    <location>
        <begin position="262"/>
        <end position="279"/>
    </location>
</feature>
<name>A0A7K6BQS4_PTIVI</name>
<dbReference type="PANTHER" id="PTHR15073">
    <property type="entry name" value="MICROTUBULE-ASSOCIATED PROTEIN"/>
    <property type="match status" value="1"/>
</dbReference>
<protein>
    <submittedName>
        <fullName evidence="7">MAP7 protein</fullName>
    </submittedName>
</protein>
<feature type="region of interest" description="Disordered" evidence="6">
    <location>
        <begin position="30"/>
        <end position="57"/>
    </location>
</feature>
<comment type="caution">
    <text evidence="7">The sequence shown here is derived from an EMBL/GenBank/DDBJ whole genome shotgun (WGS) entry which is preliminary data.</text>
</comment>
<organism evidence="7 8">
    <name type="scientific">Ptilonorhynchus violaceus</name>
    <name type="common">Satin bowerbird</name>
    <name type="synonym">Pyrrhocorax violaceus</name>
    <dbReference type="NCBI Taxonomy" id="28724"/>
    <lineage>
        <taxon>Eukaryota</taxon>
        <taxon>Metazoa</taxon>
        <taxon>Chordata</taxon>
        <taxon>Craniata</taxon>
        <taxon>Vertebrata</taxon>
        <taxon>Euteleostomi</taxon>
        <taxon>Archelosauria</taxon>
        <taxon>Archosauria</taxon>
        <taxon>Dinosauria</taxon>
        <taxon>Saurischia</taxon>
        <taxon>Theropoda</taxon>
        <taxon>Coelurosauria</taxon>
        <taxon>Aves</taxon>
        <taxon>Neognathae</taxon>
        <taxon>Neoaves</taxon>
        <taxon>Telluraves</taxon>
        <taxon>Australaves</taxon>
        <taxon>Passeriformes</taxon>
        <taxon>Ptilonorhynchidae</taxon>
        <taxon>Ptilonorhynchus</taxon>
    </lineage>
</organism>
<gene>
    <name evidence="7" type="primary">Map7_0</name>
    <name evidence="7" type="ORF">PTIVIO_R12707</name>
</gene>
<feature type="region of interest" description="Disordered" evidence="6">
    <location>
        <begin position="194"/>
        <end position="477"/>
    </location>
</feature>
<dbReference type="Proteomes" id="UP000584880">
    <property type="component" value="Unassembled WGS sequence"/>
</dbReference>
<comment type="similarity">
    <text evidence="2">Belongs to the MAP7 family.</text>
</comment>
<dbReference type="EMBL" id="VZRJ01001791">
    <property type="protein sequence ID" value="NWV03817.1"/>
    <property type="molecule type" value="Genomic_DNA"/>
</dbReference>
<sequence>AARESVWLEREERARQHYEKHLEERRKKLEEQRLKEERRRAAVEEKRRQRIEEEKERHEAVVRRTIERSQKPKQKQNRWSWGGALQNRINNTDRDRRSVSTMNLSKHVDPVINKRLSSSSATLLNSPDRARRLQLSPWESSIVSRLLTPTHSFLARSKSTAALSGDAASCSPISPLSYKSMSCRNSGERAKLYASTDAVGRRRTTHLAGTDKKEKERDHLSSSFSANFKGGHFTSSLKARSSAPSPVWRASKSLPFLPGTPKQITSPPGSSKVSSAQTRPPSPGNIRPVKKEVKPEAEKKRPEKEAEKANEARTEESKGISAGAGESASQEQFTVRAELTQAASPSLPPAPAALSPPPATPKTSAGTTDPEEATRMLTEKRRLAREQREREEQERREREELERQKKEELSQRIAEERARREEEEARRQEAEKKRKDAEEREKEEERLRRQAEEREQKEKEEMERIQKQKEEEARLREEAERIRLEREKHFQREEQERLERKKRLEEIMKRTRRVEAVDKKSSDQQNGHISKANITGEAVTASPASPLEPAAGLQLQHAVPSPHNGTPAACTRVMVPHQPPANVDSNLNPEKNANENGMSMQNDNFEEIINLPIGSKPPRLDAMNNDGSNSPEIPLNPILAFEDKGTLLPQVDSVQTHQTA</sequence>
<feature type="compositionally biased region" description="Basic and acidic residues" evidence="6">
    <location>
        <begin position="209"/>
        <end position="220"/>
    </location>
</feature>